<sequence>MWAIRAAAGVAAFLAASAATSAPAHAGASDEGSSALRGLALIQFSNNGDSLIEFDRVLNFDSGEGSAGADHDGG</sequence>
<gene>
    <name evidence="2" type="ORF">AB8O55_22710</name>
</gene>
<keyword evidence="1" id="KW-0732">Signal</keyword>
<feature type="chain" id="PRO_5046515075" evidence="1">
    <location>
        <begin position="27"/>
        <end position="74"/>
    </location>
</feature>
<dbReference type="RefSeq" id="WP_345361596.1">
    <property type="nucleotide sequence ID" value="NZ_BAABII010000005.1"/>
</dbReference>
<evidence type="ECO:0000313" key="2">
    <source>
        <dbReference type="EMBL" id="MEY8042235.1"/>
    </source>
</evidence>
<keyword evidence="3" id="KW-1185">Reference proteome</keyword>
<proteinExistence type="predicted"/>
<dbReference type="EMBL" id="JBGEHV010000051">
    <property type="protein sequence ID" value="MEY8042235.1"/>
    <property type="molecule type" value="Genomic_DNA"/>
</dbReference>
<dbReference type="Proteomes" id="UP001564626">
    <property type="component" value="Unassembled WGS sequence"/>
</dbReference>
<evidence type="ECO:0000256" key="1">
    <source>
        <dbReference type="SAM" id="SignalP"/>
    </source>
</evidence>
<accession>A0ABV4CMD1</accession>
<name>A0ABV4CMD1_9PSEU</name>
<evidence type="ECO:0000313" key="3">
    <source>
        <dbReference type="Proteomes" id="UP001564626"/>
    </source>
</evidence>
<organism evidence="2 3">
    <name type="scientific">Saccharopolyspora cebuensis</name>
    <dbReference type="NCBI Taxonomy" id="418759"/>
    <lineage>
        <taxon>Bacteria</taxon>
        <taxon>Bacillati</taxon>
        <taxon>Actinomycetota</taxon>
        <taxon>Actinomycetes</taxon>
        <taxon>Pseudonocardiales</taxon>
        <taxon>Pseudonocardiaceae</taxon>
        <taxon>Saccharopolyspora</taxon>
    </lineage>
</organism>
<feature type="signal peptide" evidence="1">
    <location>
        <begin position="1"/>
        <end position="26"/>
    </location>
</feature>
<reference evidence="2 3" key="1">
    <citation type="submission" date="2024-08" db="EMBL/GenBank/DDBJ databases">
        <title>Genome mining of Saccharopolyspora cebuensis PGLac3 from Nigerian medicinal plant.</title>
        <authorList>
            <person name="Ezeobiora C.E."/>
            <person name="Igbokwe N.H."/>
            <person name="Amin D.H."/>
            <person name="Mendie U.E."/>
        </authorList>
    </citation>
    <scope>NUCLEOTIDE SEQUENCE [LARGE SCALE GENOMIC DNA]</scope>
    <source>
        <strain evidence="2 3">PGLac3</strain>
    </source>
</reference>
<protein>
    <submittedName>
        <fullName evidence="2">Uncharacterized protein</fullName>
    </submittedName>
</protein>
<comment type="caution">
    <text evidence="2">The sequence shown here is derived from an EMBL/GenBank/DDBJ whole genome shotgun (WGS) entry which is preliminary data.</text>
</comment>